<dbReference type="Proteomes" id="UP000831113">
    <property type="component" value="Chromosome"/>
</dbReference>
<dbReference type="EMBL" id="CP094669">
    <property type="protein sequence ID" value="UOG73433.1"/>
    <property type="molecule type" value="Genomic_DNA"/>
</dbReference>
<evidence type="ECO:0000313" key="3">
    <source>
        <dbReference type="Proteomes" id="UP000831113"/>
    </source>
</evidence>
<keyword evidence="1" id="KW-0472">Membrane</keyword>
<reference evidence="2 3" key="1">
    <citation type="submission" date="2022-03" db="EMBL/GenBank/DDBJ databases">
        <title>Hymenobactersp. isolated from the air.</title>
        <authorList>
            <person name="Won M."/>
            <person name="Kwon S.-W."/>
        </authorList>
    </citation>
    <scope>NUCLEOTIDE SEQUENCE [LARGE SCALE GENOMIC DNA]</scope>
    <source>
        <strain evidence="2 3">KACC 21982</strain>
    </source>
</reference>
<proteinExistence type="predicted"/>
<gene>
    <name evidence="2" type="ORF">MTX78_15010</name>
</gene>
<accession>A0ABY4D0G9</accession>
<name>A0ABY4D0G9_9BACT</name>
<evidence type="ECO:0000313" key="2">
    <source>
        <dbReference type="EMBL" id="UOG73433.1"/>
    </source>
</evidence>
<dbReference type="RefSeq" id="WP_243795887.1">
    <property type="nucleotide sequence ID" value="NZ_CP094669.1"/>
</dbReference>
<evidence type="ECO:0000256" key="1">
    <source>
        <dbReference type="SAM" id="Phobius"/>
    </source>
</evidence>
<sequence length="66" mass="7167">MKNDTKGVAAAIGLTLLNLIPFAGLFLYLKQGTPSPDDTRRILVSTLVDIPARLAMGYLLNTYICN</sequence>
<feature type="transmembrane region" description="Helical" evidence="1">
    <location>
        <begin position="7"/>
        <end position="29"/>
    </location>
</feature>
<organism evidence="2 3">
    <name type="scientific">Hymenobacter tibetensis</name>
    <dbReference type="NCBI Taxonomy" id="497967"/>
    <lineage>
        <taxon>Bacteria</taxon>
        <taxon>Pseudomonadati</taxon>
        <taxon>Bacteroidota</taxon>
        <taxon>Cytophagia</taxon>
        <taxon>Cytophagales</taxon>
        <taxon>Hymenobacteraceae</taxon>
        <taxon>Hymenobacter</taxon>
    </lineage>
</organism>
<keyword evidence="1" id="KW-1133">Transmembrane helix</keyword>
<protein>
    <submittedName>
        <fullName evidence="2">Uncharacterized protein</fullName>
    </submittedName>
</protein>
<keyword evidence="1" id="KW-0812">Transmembrane</keyword>
<keyword evidence="3" id="KW-1185">Reference proteome</keyword>